<dbReference type="FunFam" id="2.40.50.140:FF:000012">
    <property type="entry name" value="DNA ligase"/>
    <property type="match status" value="1"/>
</dbReference>
<feature type="binding site" evidence="14">
    <location>
        <begin position="34"/>
        <end position="38"/>
    </location>
    <ligand>
        <name>NAD(+)</name>
        <dbReference type="ChEBI" id="CHEBI:57540"/>
    </ligand>
</feature>
<comment type="similarity">
    <text evidence="13 14">Belongs to the NAD-dependent DNA ligase family. LigA subfamily.</text>
</comment>
<dbReference type="PIRSF" id="PIRSF001604">
    <property type="entry name" value="LigA"/>
    <property type="match status" value="1"/>
</dbReference>
<dbReference type="InterPro" id="IPR036420">
    <property type="entry name" value="BRCT_dom_sf"/>
</dbReference>
<dbReference type="EC" id="6.5.1.2" evidence="2 14"/>
<dbReference type="SUPFAM" id="SSF52113">
    <property type="entry name" value="BRCT domain"/>
    <property type="match status" value="1"/>
</dbReference>
<dbReference type="Proteomes" id="UP000254808">
    <property type="component" value="Chromosome"/>
</dbReference>
<feature type="active site" description="N6-AMP-lysine intermediate" evidence="14">
    <location>
        <position position="115"/>
    </location>
</feature>
<dbReference type="OrthoDB" id="9759736at2"/>
<keyword evidence="6 14" id="KW-0479">Metal-binding</keyword>
<accession>A0A345UNZ7</accession>
<feature type="binding site" evidence="14">
    <location>
        <position position="289"/>
    </location>
    <ligand>
        <name>NAD(+)</name>
        <dbReference type="ChEBI" id="CHEBI:57540"/>
    </ligand>
</feature>
<evidence type="ECO:0000256" key="3">
    <source>
        <dbReference type="ARBA" id="ARBA00013308"/>
    </source>
</evidence>
<feature type="binding site" evidence="14">
    <location>
        <position position="136"/>
    </location>
    <ligand>
        <name>NAD(+)</name>
        <dbReference type="ChEBI" id="CHEBI:57540"/>
    </ligand>
</feature>
<dbReference type="SMART" id="SM00292">
    <property type="entry name" value="BRCT"/>
    <property type="match status" value="1"/>
</dbReference>
<feature type="binding site" evidence="14">
    <location>
        <position position="313"/>
    </location>
    <ligand>
        <name>NAD(+)</name>
        <dbReference type="ChEBI" id="CHEBI:57540"/>
    </ligand>
</feature>
<dbReference type="Pfam" id="PF01653">
    <property type="entry name" value="DNA_ligase_aden"/>
    <property type="match status" value="1"/>
</dbReference>
<evidence type="ECO:0000256" key="1">
    <source>
        <dbReference type="ARBA" id="ARBA00004067"/>
    </source>
</evidence>
<dbReference type="InterPro" id="IPR001679">
    <property type="entry name" value="DNA_ligase"/>
</dbReference>
<dbReference type="GO" id="GO:0005829">
    <property type="term" value="C:cytosol"/>
    <property type="evidence" value="ECO:0007669"/>
    <property type="project" value="TreeGrafter"/>
</dbReference>
<evidence type="ECO:0000256" key="11">
    <source>
        <dbReference type="ARBA" id="ARBA00023204"/>
    </source>
</evidence>
<dbReference type="PROSITE" id="PS50172">
    <property type="entry name" value="BRCT"/>
    <property type="match status" value="1"/>
</dbReference>
<keyword evidence="11 14" id="KW-0234">DNA repair</keyword>
<feature type="domain" description="BRCT" evidence="15">
    <location>
        <begin position="588"/>
        <end position="665"/>
    </location>
</feature>
<dbReference type="Pfam" id="PF03119">
    <property type="entry name" value="DNA_ligase_ZBD"/>
    <property type="match status" value="1"/>
</dbReference>
<keyword evidence="7 14" id="KW-0227">DNA damage</keyword>
<dbReference type="PANTHER" id="PTHR23389">
    <property type="entry name" value="CHROMOSOME TRANSMISSION FIDELITY FACTOR 18"/>
    <property type="match status" value="1"/>
</dbReference>
<dbReference type="InterPro" id="IPR041663">
    <property type="entry name" value="DisA/LigA_HHH"/>
</dbReference>
<dbReference type="SUPFAM" id="SSF50249">
    <property type="entry name" value="Nucleic acid-binding proteins"/>
    <property type="match status" value="1"/>
</dbReference>
<dbReference type="Pfam" id="PF00533">
    <property type="entry name" value="BRCT"/>
    <property type="match status" value="1"/>
</dbReference>
<evidence type="ECO:0000313" key="17">
    <source>
        <dbReference type="Proteomes" id="UP000254808"/>
    </source>
</evidence>
<evidence type="ECO:0000256" key="5">
    <source>
        <dbReference type="ARBA" id="ARBA00022705"/>
    </source>
</evidence>
<dbReference type="FunFam" id="1.10.150.20:FF:000006">
    <property type="entry name" value="DNA ligase"/>
    <property type="match status" value="1"/>
</dbReference>
<evidence type="ECO:0000259" key="15">
    <source>
        <dbReference type="PROSITE" id="PS50172"/>
    </source>
</evidence>
<dbReference type="PANTHER" id="PTHR23389:SF9">
    <property type="entry name" value="DNA LIGASE"/>
    <property type="match status" value="1"/>
</dbReference>
<dbReference type="InterPro" id="IPR004149">
    <property type="entry name" value="Znf_DNAligase_C4"/>
</dbReference>
<dbReference type="Gene3D" id="1.10.287.610">
    <property type="entry name" value="Helix hairpin bin"/>
    <property type="match status" value="1"/>
</dbReference>
<dbReference type="FunFam" id="3.30.470.30:FF:000001">
    <property type="entry name" value="DNA ligase"/>
    <property type="match status" value="1"/>
</dbReference>
<dbReference type="Pfam" id="PF14520">
    <property type="entry name" value="HHH_5"/>
    <property type="match status" value="1"/>
</dbReference>
<dbReference type="HAMAP" id="MF_01588">
    <property type="entry name" value="DNA_ligase_A"/>
    <property type="match status" value="1"/>
</dbReference>
<dbReference type="GO" id="GO:0006260">
    <property type="term" value="P:DNA replication"/>
    <property type="evidence" value="ECO:0007669"/>
    <property type="project" value="UniProtKB-KW"/>
</dbReference>
<comment type="catalytic activity">
    <reaction evidence="12 14">
        <text>NAD(+) + (deoxyribonucleotide)n-3'-hydroxyl + 5'-phospho-(deoxyribonucleotide)m = (deoxyribonucleotide)n+m + AMP + beta-nicotinamide D-nucleotide.</text>
        <dbReference type="EC" id="6.5.1.2"/>
    </reaction>
</comment>
<dbReference type="InterPro" id="IPR010994">
    <property type="entry name" value="RuvA_2-like"/>
</dbReference>
<keyword evidence="8 14" id="KW-0862">Zinc</keyword>
<dbReference type="SUPFAM" id="SSF56091">
    <property type="entry name" value="DNA ligase/mRNA capping enzyme, catalytic domain"/>
    <property type="match status" value="1"/>
</dbReference>
<feature type="binding site" evidence="14">
    <location>
        <position position="430"/>
    </location>
    <ligand>
        <name>Zn(2+)</name>
        <dbReference type="ChEBI" id="CHEBI:29105"/>
    </ligand>
</feature>
<comment type="cofactor">
    <cofactor evidence="14">
        <name>Mg(2+)</name>
        <dbReference type="ChEBI" id="CHEBI:18420"/>
    </cofactor>
    <cofactor evidence="14">
        <name>Mn(2+)</name>
        <dbReference type="ChEBI" id="CHEBI:29035"/>
    </cofactor>
</comment>
<dbReference type="GO" id="GO:0046872">
    <property type="term" value="F:metal ion binding"/>
    <property type="evidence" value="ECO:0007669"/>
    <property type="project" value="UniProtKB-KW"/>
</dbReference>
<keyword evidence="9 14" id="KW-0460">Magnesium</keyword>
<protein>
    <recommendedName>
        <fullName evidence="3 14">DNA ligase</fullName>
        <ecNumber evidence="2 14">6.5.1.2</ecNumber>
    </recommendedName>
    <alternativeName>
        <fullName evidence="14">Polydeoxyribonucleotide synthase [NAD(+)]</fullName>
    </alternativeName>
</protein>
<feature type="binding site" evidence="14">
    <location>
        <position position="172"/>
    </location>
    <ligand>
        <name>NAD(+)</name>
        <dbReference type="ChEBI" id="CHEBI:57540"/>
    </ligand>
</feature>
<feature type="binding site" evidence="14">
    <location>
        <position position="113"/>
    </location>
    <ligand>
        <name>NAD(+)</name>
        <dbReference type="ChEBI" id="CHEBI:57540"/>
    </ligand>
</feature>
<dbReference type="GO" id="GO:0006281">
    <property type="term" value="P:DNA repair"/>
    <property type="evidence" value="ECO:0007669"/>
    <property type="project" value="UniProtKB-KW"/>
</dbReference>
<dbReference type="KEGG" id="cprv:CYPRO_2962"/>
<dbReference type="RefSeq" id="WP_114985319.1">
    <property type="nucleotide sequence ID" value="NZ_CP027806.1"/>
</dbReference>
<evidence type="ECO:0000256" key="12">
    <source>
        <dbReference type="ARBA" id="ARBA00034005"/>
    </source>
</evidence>
<dbReference type="InterPro" id="IPR013840">
    <property type="entry name" value="DNAligase_N"/>
</dbReference>
<dbReference type="InterPro" id="IPR013839">
    <property type="entry name" value="DNAligase_adenylation"/>
</dbReference>
<dbReference type="NCBIfam" id="TIGR00575">
    <property type="entry name" value="dnlj"/>
    <property type="match status" value="1"/>
</dbReference>
<sequence length="665" mass="73964">MTAEQAQHQIAELRQLLNKANEAYYDKAEPIMSDREFDRKLEELLALELRFDLQTPDSPTVRIGGKPSKNFVNVVHPVPMLSLSNTYNAEELFDFDKRVRNLLGHNDFTYNAELKYDGMALRLRYENGRLVLAATRGDGTKGDDITANVRTVDDVPLRLRGNFPDVLEVRGEAYMELKAFDEMNQLRKEDGLAVFANPRNATAGTLKLQDPAIVAERPIRFFAYDLLLEGDEARELTQSAKLDMLLDFGIPVCDVRKECRTIEEVSELIKEWDNSRHDHPFETDGVVIKVNQERFRDILGVTAKAPRWATAYKFEAEQAITTINDITLQVGRLGTVTPVAELEPVQLAGTTVKRASLHNEDEIRRKDIRIGDRVLVEKAGEIIPQVVSVLNPEADGRGSEFTMPQECPACAASLVRIEGEVALRCVNPLCPPQVRIRIEHFASRNALDIDGLGEAVVAQLVDEGLIETYADLYELNKEQLIPLERMAEKSAQNLIDAIEASKKQAFERVLYALGIRFVGNKVAKDLAKAFGSIDAIISASAEELSAVDAIGPRIADSVVQFFENEANRTITERLRNYGLQFEAEQAETASDKLAGLTFVITGTLPGLKRNEAKKLIEDNGGKVTGSVSKKTNYLLAGEEAGSKLDKAQKLGVPILSEEELLQMIN</sequence>
<dbReference type="InterPro" id="IPR001357">
    <property type="entry name" value="BRCT_dom"/>
</dbReference>
<evidence type="ECO:0000313" key="16">
    <source>
        <dbReference type="EMBL" id="AXJ02199.1"/>
    </source>
</evidence>
<feature type="binding site" evidence="14">
    <location>
        <position position="407"/>
    </location>
    <ligand>
        <name>Zn(2+)</name>
        <dbReference type="ChEBI" id="CHEBI:29105"/>
    </ligand>
</feature>
<evidence type="ECO:0000256" key="8">
    <source>
        <dbReference type="ARBA" id="ARBA00022833"/>
    </source>
</evidence>
<name>A0A345UNZ7_9BACT</name>
<evidence type="ECO:0000256" key="14">
    <source>
        <dbReference type="HAMAP-Rule" id="MF_01588"/>
    </source>
</evidence>
<dbReference type="AlphaFoldDB" id="A0A345UNZ7"/>
<dbReference type="Gene3D" id="1.10.150.20">
    <property type="entry name" value="5' to 3' exonuclease, C-terminal subdomain"/>
    <property type="match status" value="2"/>
</dbReference>
<dbReference type="SMART" id="SM00278">
    <property type="entry name" value="HhH1"/>
    <property type="match status" value="3"/>
</dbReference>
<dbReference type="EMBL" id="CP027806">
    <property type="protein sequence ID" value="AXJ02199.1"/>
    <property type="molecule type" value="Genomic_DNA"/>
</dbReference>
<feature type="binding site" evidence="14">
    <location>
        <begin position="82"/>
        <end position="83"/>
    </location>
    <ligand>
        <name>NAD(+)</name>
        <dbReference type="ChEBI" id="CHEBI:57540"/>
    </ligand>
</feature>
<dbReference type="FunFam" id="1.10.150.20:FF:000007">
    <property type="entry name" value="DNA ligase"/>
    <property type="match status" value="1"/>
</dbReference>
<evidence type="ECO:0000256" key="7">
    <source>
        <dbReference type="ARBA" id="ARBA00022763"/>
    </source>
</evidence>
<dbReference type="FunFam" id="3.40.50.10190:FF:000054">
    <property type="entry name" value="DNA ligase"/>
    <property type="match status" value="1"/>
</dbReference>
<proteinExistence type="inferred from homology"/>
<reference evidence="16 17" key="1">
    <citation type="submission" date="2018-03" db="EMBL/GenBank/DDBJ databases">
        <title>Phenotypic and genomic properties of Cyclonatronum proteinivorum gen. nov., sp. nov., a haloalkaliphilic bacteroidete from soda lakes possessing Na+-translocating rhodopsin.</title>
        <authorList>
            <person name="Toshchakov S.V."/>
            <person name="Korzhenkov A."/>
            <person name="Samarov N.I."/>
            <person name="Kublanov I.V."/>
            <person name="Muntyan M.S."/>
            <person name="Sorokin D.Y."/>
        </authorList>
    </citation>
    <scope>NUCLEOTIDE SEQUENCE [LARGE SCALE GENOMIC DNA]</scope>
    <source>
        <strain evidence="16 17">Omega</strain>
    </source>
</reference>
<evidence type="ECO:0000256" key="10">
    <source>
        <dbReference type="ARBA" id="ARBA00023027"/>
    </source>
</evidence>
<dbReference type="InterPro" id="IPR004150">
    <property type="entry name" value="NAD_DNA_ligase_OB"/>
</dbReference>
<dbReference type="NCBIfam" id="NF005932">
    <property type="entry name" value="PRK07956.1"/>
    <property type="match status" value="1"/>
</dbReference>
<dbReference type="Gene3D" id="3.30.470.30">
    <property type="entry name" value="DNA ligase/mRNA capping enzyme"/>
    <property type="match status" value="1"/>
</dbReference>
<organism evidence="16 17">
    <name type="scientific">Cyclonatronum proteinivorum</name>
    <dbReference type="NCBI Taxonomy" id="1457365"/>
    <lineage>
        <taxon>Bacteria</taxon>
        <taxon>Pseudomonadati</taxon>
        <taxon>Balneolota</taxon>
        <taxon>Balneolia</taxon>
        <taxon>Balneolales</taxon>
        <taxon>Cyclonatronaceae</taxon>
        <taxon>Cyclonatronum</taxon>
    </lineage>
</organism>
<comment type="function">
    <text evidence="1 14">DNA ligase that catalyzes the formation of phosphodiester linkages between 5'-phosphoryl and 3'-hydroxyl groups in double-stranded DNA using NAD as a coenzyme and as the energy source for the reaction. It is essential for DNA replication and repair of damaged DNA.</text>
</comment>
<keyword evidence="14" id="KW-0464">Manganese</keyword>
<dbReference type="SMART" id="SM00532">
    <property type="entry name" value="LIGANc"/>
    <property type="match status" value="1"/>
</dbReference>
<dbReference type="Pfam" id="PF03120">
    <property type="entry name" value="OB_DNA_ligase"/>
    <property type="match status" value="1"/>
</dbReference>
<dbReference type="CDD" id="cd00114">
    <property type="entry name" value="LIGANc"/>
    <property type="match status" value="1"/>
</dbReference>
<dbReference type="Gene3D" id="3.40.50.10190">
    <property type="entry name" value="BRCT domain"/>
    <property type="match status" value="1"/>
</dbReference>
<dbReference type="SUPFAM" id="SSF47781">
    <property type="entry name" value="RuvA domain 2-like"/>
    <property type="match status" value="1"/>
</dbReference>
<keyword evidence="4 14" id="KW-0436">Ligase</keyword>
<dbReference type="Gene3D" id="2.40.50.140">
    <property type="entry name" value="Nucleic acid-binding proteins"/>
    <property type="match status" value="1"/>
</dbReference>
<dbReference type="InterPro" id="IPR003583">
    <property type="entry name" value="Hlx-hairpin-Hlx_DNA-bd_motif"/>
</dbReference>
<feature type="binding site" evidence="14">
    <location>
        <position position="425"/>
    </location>
    <ligand>
        <name>Zn(2+)</name>
        <dbReference type="ChEBI" id="CHEBI:29105"/>
    </ligand>
</feature>
<dbReference type="GO" id="GO:0003911">
    <property type="term" value="F:DNA ligase (NAD+) activity"/>
    <property type="evidence" value="ECO:0007669"/>
    <property type="project" value="UniProtKB-UniRule"/>
</dbReference>
<keyword evidence="5 14" id="KW-0235">DNA replication</keyword>
<evidence type="ECO:0000256" key="9">
    <source>
        <dbReference type="ARBA" id="ARBA00022842"/>
    </source>
</evidence>
<feature type="binding site" evidence="14">
    <location>
        <position position="410"/>
    </location>
    <ligand>
        <name>Zn(2+)</name>
        <dbReference type="ChEBI" id="CHEBI:29105"/>
    </ligand>
</feature>
<keyword evidence="17" id="KW-1185">Reference proteome</keyword>
<evidence type="ECO:0000256" key="13">
    <source>
        <dbReference type="ARBA" id="ARBA00060881"/>
    </source>
</evidence>
<evidence type="ECO:0000256" key="6">
    <source>
        <dbReference type="ARBA" id="ARBA00022723"/>
    </source>
</evidence>
<dbReference type="Pfam" id="PF12826">
    <property type="entry name" value="HHH_2"/>
    <property type="match status" value="1"/>
</dbReference>
<dbReference type="InterPro" id="IPR012340">
    <property type="entry name" value="NA-bd_OB-fold"/>
</dbReference>
<dbReference type="Gene3D" id="6.20.10.30">
    <property type="match status" value="1"/>
</dbReference>
<keyword evidence="10 14" id="KW-0520">NAD</keyword>
<evidence type="ECO:0000256" key="4">
    <source>
        <dbReference type="ARBA" id="ARBA00022598"/>
    </source>
</evidence>
<evidence type="ECO:0000256" key="2">
    <source>
        <dbReference type="ARBA" id="ARBA00012722"/>
    </source>
</evidence>
<dbReference type="GO" id="GO:0003677">
    <property type="term" value="F:DNA binding"/>
    <property type="evidence" value="ECO:0007669"/>
    <property type="project" value="InterPro"/>
</dbReference>
<gene>
    <name evidence="14" type="primary">ligA</name>
    <name evidence="16" type="ORF">CYPRO_2962</name>
</gene>